<dbReference type="InterPro" id="IPR050789">
    <property type="entry name" value="Diverse_Enzym_Activities"/>
</dbReference>
<reference evidence="5 6" key="1">
    <citation type="journal article" date="2019" name="Nat. Med.">
        <title>A library of human gut bacterial isolates paired with longitudinal multiomics data enables mechanistic microbiome research.</title>
        <authorList>
            <person name="Poyet M."/>
            <person name="Groussin M."/>
            <person name="Gibbons S.M."/>
            <person name="Avila-Pacheco J."/>
            <person name="Jiang X."/>
            <person name="Kearney S.M."/>
            <person name="Perrotta A.R."/>
            <person name="Berdy B."/>
            <person name="Zhao S."/>
            <person name="Lieberman T.D."/>
            <person name="Swanson P.K."/>
            <person name="Smith M."/>
            <person name="Roesemann S."/>
            <person name="Alexander J.E."/>
            <person name="Rich S.A."/>
            <person name="Livny J."/>
            <person name="Vlamakis H."/>
            <person name="Clish C."/>
            <person name="Bullock K."/>
            <person name="Deik A."/>
            <person name="Scott J."/>
            <person name="Pierce K.A."/>
            <person name="Xavier R.J."/>
            <person name="Alm E.J."/>
        </authorList>
    </citation>
    <scope>NUCLEOTIDE SEQUENCE [LARGE SCALE GENOMIC DNA]</scope>
    <source>
        <strain evidence="5 6">BIOML-A10</strain>
    </source>
</reference>
<dbReference type="RefSeq" id="WP_130058188.1">
    <property type="nucleotide sequence ID" value="NZ_JADNPJ010000004.1"/>
</dbReference>
<dbReference type="SUPFAM" id="SSF52266">
    <property type="entry name" value="SGNH hydrolase"/>
    <property type="match status" value="1"/>
</dbReference>
<dbReference type="InterPro" id="IPR036514">
    <property type="entry name" value="SGNH_hydro_sf"/>
</dbReference>
<dbReference type="GO" id="GO:0016788">
    <property type="term" value="F:hydrolase activity, acting on ester bonds"/>
    <property type="evidence" value="ECO:0007669"/>
    <property type="project" value="UniProtKB-ARBA"/>
</dbReference>
<feature type="domain" description="SGNH hydrolase-type esterase" evidence="4">
    <location>
        <begin position="417"/>
        <end position="579"/>
    </location>
</feature>
<feature type="signal peptide" evidence="2">
    <location>
        <begin position="1"/>
        <end position="19"/>
    </location>
</feature>
<comment type="caution">
    <text evidence="5">The sequence shown here is derived from an EMBL/GenBank/DDBJ whole genome shotgun (WGS) entry which is preliminary data.</text>
</comment>
<evidence type="ECO:0000256" key="1">
    <source>
        <dbReference type="ARBA" id="ARBA00022801"/>
    </source>
</evidence>
<keyword evidence="1 5" id="KW-0378">Hydrolase</keyword>
<accession>A0A7J4XJE5</accession>
<dbReference type="AlphaFoldDB" id="A0A7J4XJE5"/>
<dbReference type="EMBL" id="VWMK01000008">
    <property type="protein sequence ID" value="KAA3765833.1"/>
    <property type="molecule type" value="Genomic_DNA"/>
</dbReference>
<dbReference type="Proteomes" id="UP000422221">
    <property type="component" value="Unassembled WGS sequence"/>
</dbReference>
<dbReference type="Gene3D" id="3.40.50.1110">
    <property type="entry name" value="SGNH hydrolase"/>
    <property type="match status" value="1"/>
</dbReference>
<dbReference type="Pfam" id="PF13472">
    <property type="entry name" value="Lipase_GDSL_2"/>
    <property type="match status" value="1"/>
</dbReference>
<dbReference type="SUPFAM" id="SSF56601">
    <property type="entry name" value="beta-lactamase/transpeptidase-like"/>
    <property type="match status" value="1"/>
</dbReference>
<gene>
    <name evidence="5" type="ORF">F3F73_09755</name>
</gene>
<dbReference type="InterPro" id="IPR013830">
    <property type="entry name" value="SGNH_hydro"/>
</dbReference>
<dbReference type="PANTHER" id="PTHR43283:SF11">
    <property type="entry name" value="BETA-LACTAMASE-RELATED DOMAIN-CONTAINING PROTEIN"/>
    <property type="match status" value="1"/>
</dbReference>
<dbReference type="Pfam" id="PF00144">
    <property type="entry name" value="Beta-lactamase"/>
    <property type="match status" value="1"/>
</dbReference>
<evidence type="ECO:0000256" key="2">
    <source>
        <dbReference type="SAM" id="SignalP"/>
    </source>
</evidence>
<feature type="domain" description="Beta-lactamase-related" evidence="3">
    <location>
        <begin position="41"/>
        <end position="374"/>
    </location>
</feature>
<name>A0A7J4XJE5_9BACE</name>
<protein>
    <submittedName>
        <fullName evidence="5">Serine hydrolase</fullName>
    </submittedName>
</protein>
<dbReference type="InterPro" id="IPR012338">
    <property type="entry name" value="Beta-lactam/transpept-like"/>
</dbReference>
<dbReference type="InterPro" id="IPR001466">
    <property type="entry name" value="Beta-lactam-related"/>
</dbReference>
<evidence type="ECO:0000259" key="3">
    <source>
        <dbReference type="Pfam" id="PF00144"/>
    </source>
</evidence>
<dbReference type="Gene3D" id="3.40.710.10">
    <property type="entry name" value="DD-peptidase/beta-lactamase superfamily"/>
    <property type="match status" value="1"/>
</dbReference>
<keyword evidence="2" id="KW-0732">Signal</keyword>
<sequence>MKTLFIILNIFLFTFQISAQPLQRVAPEQVGMNSRHLTYADQAIEKAINNKDIPGAVLAVVRHGKLAYLKAYGCKQTFPTREPMDTHTVFDMASVSKSISTAICTLILTERGQLRLTDPVNLYLPVFSEEIRITDLLTHTSGLPAYAPVNKLVEQYGSPNPEGLIEYIAGCKPVFKPGSDFQYSCLNYIVLQHIIETISGQSLRDFAKANIFDPLGMSHTDYCPTGEILEHCAPTEKQKDGNVLKGVVHDPLARIMNGGISGNAGVFSDANDLAILSAMLLNDGEYNGHRILSPLGVKAMRSIPRQVSALGRSLGWDIFSPYASNHGDLFGPNTYGHTGYTGTSIILDPDSDTSVILLTNSVHPDDKGKAIRLRSLVANAVAASIYPTERTYTDHYYKRFLQFEEEPAIGPEDIVMLGNSLTEAGKDWGARLKKKNVRNRGIIGDEAMGVYDRLHQILPGHPAKLFLLIGINDVSHDLSADSVVTLITRLIDRIQQESPQTKIYLQSLLPINESVCKYKTMIGKTDVVPAINQQLKDLTVSRQITFIDLFPLFTEKGTNVLRKELTNDGLHLTEEGYKIWSKKLRKYL</sequence>
<evidence type="ECO:0000313" key="6">
    <source>
        <dbReference type="Proteomes" id="UP000422221"/>
    </source>
</evidence>
<dbReference type="PANTHER" id="PTHR43283">
    <property type="entry name" value="BETA-LACTAMASE-RELATED"/>
    <property type="match status" value="1"/>
</dbReference>
<organism evidence="5 6">
    <name type="scientific">Bacteroides salyersiae</name>
    <dbReference type="NCBI Taxonomy" id="291644"/>
    <lineage>
        <taxon>Bacteria</taxon>
        <taxon>Pseudomonadati</taxon>
        <taxon>Bacteroidota</taxon>
        <taxon>Bacteroidia</taxon>
        <taxon>Bacteroidales</taxon>
        <taxon>Bacteroidaceae</taxon>
        <taxon>Bacteroides</taxon>
    </lineage>
</organism>
<evidence type="ECO:0000313" key="5">
    <source>
        <dbReference type="EMBL" id="KAA3765833.1"/>
    </source>
</evidence>
<evidence type="ECO:0000259" key="4">
    <source>
        <dbReference type="Pfam" id="PF13472"/>
    </source>
</evidence>
<proteinExistence type="predicted"/>
<feature type="chain" id="PRO_5029595538" evidence="2">
    <location>
        <begin position="20"/>
        <end position="588"/>
    </location>
</feature>